<dbReference type="Proteomes" id="UP000054279">
    <property type="component" value="Unassembled WGS sequence"/>
</dbReference>
<dbReference type="HOGENOM" id="CLU_1628124_0_0_1"/>
<dbReference type="OrthoDB" id="39175at2759"/>
<organism evidence="1 2">
    <name type="scientific">Sphaerobolus stellatus (strain SS14)</name>
    <dbReference type="NCBI Taxonomy" id="990650"/>
    <lineage>
        <taxon>Eukaryota</taxon>
        <taxon>Fungi</taxon>
        <taxon>Dikarya</taxon>
        <taxon>Basidiomycota</taxon>
        <taxon>Agaricomycotina</taxon>
        <taxon>Agaricomycetes</taxon>
        <taxon>Phallomycetidae</taxon>
        <taxon>Geastrales</taxon>
        <taxon>Sphaerobolaceae</taxon>
        <taxon>Sphaerobolus</taxon>
    </lineage>
</organism>
<name>A0A0C9VJY8_SPHS4</name>
<reference evidence="1 2" key="1">
    <citation type="submission" date="2014-06" db="EMBL/GenBank/DDBJ databases">
        <title>Evolutionary Origins and Diversification of the Mycorrhizal Mutualists.</title>
        <authorList>
            <consortium name="DOE Joint Genome Institute"/>
            <consortium name="Mycorrhizal Genomics Consortium"/>
            <person name="Kohler A."/>
            <person name="Kuo A."/>
            <person name="Nagy L.G."/>
            <person name="Floudas D."/>
            <person name="Copeland A."/>
            <person name="Barry K.W."/>
            <person name="Cichocki N."/>
            <person name="Veneault-Fourrey C."/>
            <person name="LaButti K."/>
            <person name="Lindquist E.A."/>
            <person name="Lipzen A."/>
            <person name="Lundell T."/>
            <person name="Morin E."/>
            <person name="Murat C."/>
            <person name="Riley R."/>
            <person name="Ohm R."/>
            <person name="Sun H."/>
            <person name="Tunlid A."/>
            <person name="Henrissat B."/>
            <person name="Grigoriev I.V."/>
            <person name="Hibbett D.S."/>
            <person name="Martin F."/>
        </authorList>
    </citation>
    <scope>NUCLEOTIDE SEQUENCE [LARGE SCALE GENOMIC DNA]</scope>
    <source>
        <strain evidence="1 2">SS14</strain>
    </source>
</reference>
<evidence type="ECO:0000313" key="1">
    <source>
        <dbReference type="EMBL" id="KIJ41907.1"/>
    </source>
</evidence>
<gene>
    <name evidence="1" type="ORF">M422DRAFT_254920</name>
</gene>
<dbReference type="EMBL" id="KN837133">
    <property type="protein sequence ID" value="KIJ41907.1"/>
    <property type="molecule type" value="Genomic_DNA"/>
</dbReference>
<dbReference type="AlphaFoldDB" id="A0A0C9VJY8"/>
<keyword evidence="2" id="KW-1185">Reference proteome</keyword>
<proteinExistence type="predicted"/>
<evidence type="ECO:0000313" key="2">
    <source>
        <dbReference type="Proteomes" id="UP000054279"/>
    </source>
</evidence>
<accession>A0A0C9VJY8</accession>
<sequence length="163" mass="18578">MHDLLPLLPLPPHAALRRPALRRPALRRPALRKTPRRDILNKRYQIRGNGACVPLMSVYGLPARRWEEDRSWFYGGATATTTQGTTTEPLSERHEMERMNRVRTGLNCWNVDRSSAVQCGKPIGLEEDEAVRGAKEWYHGGINRASWCAGGENNNKHQSWPRS</sequence>
<protein>
    <submittedName>
        <fullName evidence="1">Uncharacterized protein</fullName>
    </submittedName>
</protein>